<keyword evidence="5 8" id="KW-0067">ATP-binding</keyword>
<protein>
    <recommendedName>
        <fullName evidence="9">Kinesin motor domain-containing protein</fullName>
    </recommendedName>
</protein>
<dbReference type="InterPro" id="IPR001752">
    <property type="entry name" value="Kinesin_motor_dom"/>
</dbReference>
<dbReference type="GO" id="GO:0005875">
    <property type="term" value="C:microtubule associated complex"/>
    <property type="evidence" value="ECO:0007669"/>
    <property type="project" value="TreeGrafter"/>
</dbReference>
<dbReference type="OMA" id="PIAWHAR"/>
<dbReference type="GO" id="GO:0007052">
    <property type="term" value="P:mitotic spindle organization"/>
    <property type="evidence" value="ECO:0007669"/>
    <property type="project" value="TreeGrafter"/>
</dbReference>
<dbReference type="Pfam" id="PF00225">
    <property type="entry name" value="Kinesin"/>
    <property type="match status" value="1"/>
</dbReference>
<evidence type="ECO:0000256" key="5">
    <source>
        <dbReference type="ARBA" id="ARBA00022840"/>
    </source>
</evidence>
<dbReference type="GO" id="GO:0051231">
    <property type="term" value="P:spindle elongation"/>
    <property type="evidence" value="ECO:0007669"/>
    <property type="project" value="TreeGrafter"/>
</dbReference>
<evidence type="ECO:0000256" key="2">
    <source>
        <dbReference type="ARBA" id="ARBA00022490"/>
    </source>
</evidence>
<dbReference type="GO" id="GO:0008017">
    <property type="term" value="F:microtubule binding"/>
    <property type="evidence" value="ECO:0007669"/>
    <property type="project" value="InterPro"/>
</dbReference>
<dbReference type="EMBL" id="LT934120">
    <property type="protein sequence ID" value="VAI30704.1"/>
    <property type="molecule type" value="Genomic_DNA"/>
</dbReference>
<dbReference type="GO" id="GO:0005737">
    <property type="term" value="C:cytoplasm"/>
    <property type="evidence" value="ECO:0007669"/>
    <property type="project" value="UniProtKB-SubCell"/>
</dbReference>
<keyword evidence="7 8" id="KW-0505">Motor protein</keyword>
<keyword evidence="2" id="KW-0963">Cytoplasm</keyword>
<dbReference type="PROSITE" id="PS50067">
    <property type="entry name" value="KINESIN_MOTOR_2"/>
    <property type="match status" value="1"/>
</dbReference>
<evidence type="ECO:0000259" key="9">
    <source>
        <dbReference type="PROSITE" id="PS50067"/>
    </source>
</evidence>
<dbReference type="AlphaFoldDB" id="A0A9R0X5W5"/>
<sequence length="225" mass="23943">MTMEHGEDCCVKVAVHARPLIGDEKLQGCKDCVTVVPGKPQVQIGTHSFTFDHVYGSSGTPSTAMFDECVAPLVEGLFQGYNATVLAYGQTGSGKTYTMGTACKEGTHVGIIPRAMAALFDKIEKLKNQVDFQLRVSFIEILKEEVRDLLDPATVAAGKVENGNGHAGKLSVPGKPPVQIREGSNGVITLSGSTEVHVTTQKEMTTCLEQGSLSRATGSTNMNNQ</sequence>
<dbReference type="Gramene" id="TRITD5Bv1G099680.1">
    <property type="protein sequence ID" value="TRITD5Bv1G099680.1"/>
    <property type="gene ID" value="TRITD5Bv1G099680"/>
</dbReference>
<dbReference type="InterPro" id="IPR036961">
    <property type="entry name" value="Kinesin_motor_dom_sf"/>
</dbReference>
<keyword evidence="4 8" id="KW-0547">Nucleotide-binding</keyword>
<dbReference type="InterPro" id="IPR027640">
    <property type="entry name" value="Kinesin-like_fam"/>
</dbReference>
<dbReference type="GO" id="GO:0007018">
    <property type="term" value="P:microtubule-based movement"/>
    <property type="evidence" value="ECO:0007669"/>
    <property type="project" value="InterPro"/>
</dbReference>
<dbReference type="Proteomes" id="UP000324705">
    <property type="component" value="Chromosome 5B"/>
</dbReference>
<keyword evidence="6" id="KW-0175">Coiled coil</keyword>
<dbReference type="PRINTS" id="PR00380">
    <property type="entry name" value="KINESINHEAVY"/>
</dbReference>
<comment type="subcellular location">
    <subcellularLocation>
        <location evidence="1">Cytoplasm</location>
    </subcellularLocation>
</comment>
<keyword evidence="3" id="KW-0493">Microtubule</keyword>
<evidence type="ECO:0000256" key="6">
    <source>
        <dbReference type="ARBA" id="ARBA00023054"/>
    </source>
</evidence>
<evidence type="ECO:0000256" key="8">
    <source>
        <dbReference type="PROSITE-ProRule" id="PRU00283"/>
    </source>
</evidence>
<gene>
    <name evidence="10" type="ORF">TRITD_5Bv1G099680</name>
</gene>
<dbReference type="InterPro" id="IPR027417">
    <property type="entry name" value="P-loop_NTPase"/>
</dbReference>
<evidence type="ECO:0000313" key="10">
    <source>
        <dbReference type="EMBL" id="VAI30704.1"/>
    </source>
</evidence>
<feature type="domain" description="Kinesin motor" evidence="9">
    <location>
        <begin position="10"/>
        <end position="225"/>
    </location>
</feature>
<comment type="similarity">
    <text evidence="8">Belongs to the TRAFAC class myosin-kinesin ATPase superfamily. Kinesin family.</text>
</comment>
<dbReference type="PANTHER" id="PTHR47969:SF15">
    <property type="entry name" value="CHROMOSOME-ASSOCIATED KINESIN KIF4A-RELATED"/>
    <property type="match status" value="1"/>
</dbReference>
<accession>A0A9R0X5W5</accession>
<dbReference type="SMART" id="SM00129">
    <property type="entry name" value="KISc"/>
    <property type="match status" value="1"/>
</dbReference>
<keyword evidence="11" id="KW-1185">Reference proteome</keyword>
<evidence type="ECO:0000313" key="11">
    <source>
        <dbReference type="Proteomes" id="UP000324705"/>
    </source>
</evidence>
<dbReference type="Gene3D" id="3.40.850.10">
    <property type="entry name" value="Kinesin motor domain"/>
    <property type="match status" value="1"/>
</dbReference>
<evidence type="ECO:0000256" key="1">
    <source>
        <dbReference type="ARBA" id="ARBA00004496"/>
    </source>
</evidence>
<dbReference type="GO" id="GO:0005874">
    <property type="term" value="C:microtubule"/>
    <property type="evidence" value="ECO:0007669"/>
    <property type="project" value="UniProtKB-KW"/>
</dbReference>
<reference evidence="10 11" key="1">
    <citation type="submission" date="2017-09" db="EMBL/GenBank/DDBJ databases">
        <authorList>
            <consortium name="International Durum Wheat Genome Sequencing Consortium (IDWGSC)"/>
            <person name="Milanesi L."/>
        </authorList>
    </citation>
    <scope>NUCLEOTIDE SEQUENCE [LARGE SCALE GENOMIC DNA]</scope>
    <source>
        <strain evidence="11">cv. Svevo</strain>
    </source>
</reference>
<evidence type="ECO:0000256" key="7">
    <source>
        <dbReference type="ARBA" id="ARBA00023175"/>
    </source>
</evidence>
<evidence type="ECO:0000256" key="4">
    <source>
        <dbReference type="ARBA" id="ARBA00022741"/>
    </source>
</evidence>
<organism evidence="10 11">
    <name type="scientific">Triticum turgidum subsp. durum</name>
    <name type="common">Durum wheat</name>
    <name type="synonym">Triticum durum</name>
    <dbReference type="NCBI Taxonomy" id="4567"/>
    <lineage>
        <taxon>Eukaryota</taxon>
        <taxon>Viridiplantae</taxon>
        <taxon>Streptophyta</taxon>
        <taxon>Embryophyta</taxon>
        <taxon>Tracheophyta</taxon>
        <taxon>Spermatophyta</taxon>
        <taxon>Magnoliopsida</taxon>
        <taxon>Liliopsida</taxon>
        <taxon>Poales</taxon>
        <taxon>Poaceae</taxon>
        <taxon>BOP clade</taxon>
        <taxon>Pooideae</taxon>
        <taxon>Triticodae</taxon>
        <taxon>Triticeae</taxon>
        <taxon>Triticinae</taxon>
        <taxon>Triticum</taxon>
    </lineage>
</organism>
<name>A0A9R0X5W5_TRITD</name>
<evidence type="ECO:0000256" key="3">
    <source>
        <dbReference type="ARBA" id="ARBA00022701"/>
    </source>
</evidence>
<feature type="binding site" evidence="8">
    <location>
        <begin position="89"/>
        <end position="96"/>
    </location>
    <ligand>
        <name>ATP</name>
        <dbReference type="ChEBI" id="CHEBI:30616"/>
    </ligand>
</feature>
<dbReference type="PANTHER" id="PTHR47969">
    <property type="entry name" value="CHROMOSOME-ASSOCIATED KINESIN KIF4A-RELATED"/>
    <property type="match status" value="1"/>
</dbReference>
<dbReference type="GO" id="GO:0005524">
    <property type="term" value="F:ATP binding"/>
    <property type="evidence" value="ECO:0007669"/>
    <property type="project" value="UniProtKB-UniRule"/>
</dbReference>
<dbReference type="SUPFAM" id="SSF52540">
    <property type="entry name" value="P-loop containing nucleoside triphosphate hydrolases"/>
    <property type="match status" value="1"/>
</dbReference>
<dbReference type="GO" id="GO:0003777">
    <property type="term" value="F:microtubule motor activity"/>
    <property type="evidence" value="ECO:0007669"/>
    <property type="project" value="InterPro"/>
</dbReference>
<proteinExistence type="inferred from homology"/>